<dbReference type="Proteomes" id="UP000532121">
    <property type="component" value="Unassembled WGS sequence"/>
</dbReference>
<reference evidence="1 2" key="1">
    <citation type="submission" date="2020-04" db="EMBL/GenBank/DDBJ databases">
        <title>MicrobeNet Type strains.</title>
        <authorList>
            <person name="Nicholson A.C."/>
        </authorList>
    </citation>
    <scope>NUCLEOTIDE SEQUENCE [LARGE SCALE GENOMIC DNA]</scope>
    <source>
        <strain evidence="1 2">DSM 22768</strain>
    </source>
</reference>
<dbReference type="AlphaFoldDB" id="A0A7X9QGP4"/>
<name>A0A7X9QGP4_STRRT</name>
<gene>
    <name evidence="1" type="ORF">HHO37_08600</name>
</gene>
<evidence type="ECO:0000313" key="2">
    <source>
        <dbReference type="Proteomes" id="UP000532121"/>
    </source>
</evidence>
<dbReference type="EMBL" id="JABASA010000020">
    <property type="protein sequence ID" value="NMD49718.1"/>
    <property type="molecule type" value="Genomic_DNA"/>
</dbReference>
<protein>
    <submittedName>
        <fullName evidence="1">Uncharacterized protein</fullName>
    </submittedName>
</protein>
<sequence length="79" mass="9407">MLPQYVGLQKPFEFEEKLLKNLNLNYIVQDNKRLNYEEIQNILKGVFSKNEIVRFTIAEFFPWGIINLKAVLSELDIFK</sequence>
<accession>A0A7X9QGP4</accession>
<proteinExistence type="predicted"/>
<organism evidence="1 2">
    <name type="scientific">Streptococcus ratti</name>
    <dbReference type="NCBI Taxonomy" id="1341"/>
    <lineage>
        <taxon>Bacteria</taxon>
        <taxon>Bacillati</taxon>
        <taxon>Bacillota</taxon>
        <taxon>Bacilli</taxon>
        <taxon>Lactobacillales</taxon>
        <taxon>Streptococcaceae</taxon>
        <taxon>Streptococcus</taxon>
    </lineage>
</organism>
<comment type="caution">
    <text evidence="1">The sequence shown here is derived from an EMBL/GenBank/DDBJ whole genome shotgun (WGS) entry which is preliminary data.</text>
</comment>
<evidence type="ECO:0000313" key="1">
    <source>
        <dbReference type="EMBL" id="NMD49718.1"/>
    </source>
</evidence>